<evidence type="ECO:0000313" key="1">
    <source>
        <dbReference type="EMBL" id="GHP01638.1"/>
    </source>
</evidence>
<reference evidence="1" key="1">
    <citation type="submission" date="2020-10" db="EMBL/GenBank/DDBJ databases">
        <title>Unveiling of a novel bifunctional photoreceptor, Dualchrome1, isolated from a cosmopolitan green alga.</title>
        <authorList>
            <person name="Suzuki S."/>
            <person name="Kawachi M."/>
        </authorList>
    </citation>
    <scope>NUCLEOTIDE SEQUENCE</scope>
    <source>
        <strain evidence="1">NIES 2893</strain>
    </source>
</reference>
<proteinExistence type="predicted"/>
<protein>
    <submittedName>
        <fullName evidence="1">Uncharacterized protein</fullName>
    </submittedName>
</protein>
<dbReference type="GO" id="GO:0017056">
    <property type="term" value="F:structural constituent of nuclear pore"/>
    <property type="evidence" value="ECO:0007669"/>
    <property type="project" value="TreeGrafter"/>
</dbReference>
<comment type="caution">
    <text evidence="1">The sequence shown here is derived from an EMBL/GenBank/DDBJ whole genome shotgun (WGS) entry which is preliminary data.</text>
</comment>
<dbReference type="Proteomes" id="UP000660262">
    <property type="component" value="Unassembled WGS sequence"/>
</dbReference>
<organism evidence="1 2">
    <name type="scientific">Pycnococcus provasolii</name>
    <dbReference type="NCBI Taxonomy" id="41880"/>
    <lineage>
        <taxon>Eukaryota</taxon>
        <taxon>Viridiplantae</taxon>
        <taxon>Chlorophyta</taxon>
        <taxon>Pseudoscourfieldiophyceae</taxon>
        <taxon>Pseudoscourfieldiales</taxon>
        <taxon>Pycnococcaceae</taxon>
        <taxon>Pycnococcus</taxon>
    </lineage>
</organism>
<keyword evidence="2" id="KW-1185">Reference proteome</keyword>
<dbReference type="InterPro" id="IPR021717">
    <property type="entry name" value="Nucleoporin_Nup160"/>
</dbReference>
<gene>
    <name evidence="1" type="ORF">PPROV_000039400</name>
</gene>
<sequence>MTTLSFLVEASISAATPPLLEPCDFHAEDDDGGEDSQGNLATWIALEPAKQPILADASAAHLNVHSSANDVALNETNLPPAPTTFGAAANIAGGVACRAVGGTANHDVLIVARMKVTTNAGGGNRCAIRTRGRVVGRVAANCSNDGALFAALVITPTNSTELVFVLAGENGAVNASAVDVGAAAAVHGGITCVAATPSHAILGTNDGTMLAVAAFARTSVSVLTDAGSGVVGRLVGAAAAFVGASTATTQPAVRDVAVDATAGVIHALHADARVRTWDARGVCEPPSASTSTSAAPQPRIIARWFLSVASDAEQPRAIACAPGGGTVALVSDAAGGARMRFVATSPAGRHDASSATAPLPHATAELGIGRSLAVAVRGNVLLAALACGARVRVVSVASQVASAAQQHNTQATEVVMAEQLGGAGGGAAGVSGLAASIGAALANTPGNIASVARLVALRLARRGGGGVCARSLLAAVASELGESLAAAVTASTGGGVATQEAASRLVAEMLRKPGGAESAARLVLAYEAAWARLYRPLSFAEDLPGVLRCIGETRFMSAETPLTVLGAAACALACGCEGVDAAFGAEHDDAAADASSASARDAATAAVAAACSLMPPEQARGAETVLSLAIEAITILGAAPLELAMAKSDCMGTDACARLLAEGPSATAAPAVGRSCRAFLVRTASALNSLPEPGGLGAAAEAASRLASLASTSGDAGDMSRGDEAELESVGFMRTIARGLTIVLNATATVVALSCEVRRLPPTLVPLAPRARAVLVAETLPKLLRACTRARAGLWLCETSGGGGSSDGDGTRTWSRRASLASLLLGSRAVAAHSPEHVLHKLLYNLSDSSTSAAAATVPSNDASDLRFHISMLEACALLYPQLWERDMEHLLVLVDELLDDGAELPGCRFIRSLAAGAVARIAASTDAPRADGRSASTLSSEAAPDYLADRAAIIAGGCAGVASPLGATRAHALFRSIQQGIHFEPYAPQSPAGAAGGVGLSLAELEYTETGVRLFERSGLRRPALALAKASLSKAREIQSKLADGDSATPALAAEAARALEHVLPRVLGTCFSLSLKHAEEASDAMEASGWLEKALNYAIEQPVSHACDDLSVLARTVAATPSMWQTLENRALRGVLASRSNPDAGIPAFCESVEEHVWGAIERTASYAPVKVPIDLGEPGECAHAYLLLKRLYDGANDAVSSARSLYRYAARCASAVADLSSMRPGGPSVGGADDKRTWLLCERANALALCASRLDDAASSGAAVHSFAGGGGGATTALTTETADAASGAGSDAIMSPLKRQKNGDGGTLGDDPQDAVLADLETFHPANVAANEVPAAVDASSARALAAVASSEALSCALRLKASLGSAADGTVDALLKRAEALHASMGGDVAALGAGARGAARAAVLARASAKDYAGALALVERLAPPGSSATASGEHEALIVRVLSACAANAVAQTLGTEPDDVASDWAGAGSSPDPWDELRDLLEQYESPEKCRAGRLSIAVADAALSAEPRMRLPRWLHDRCGGGSDDDPAGGVGAFGARGADVPGYVRILLKHGRYDEAAELLESRLVLEPRYRVSAIDRKAAERGGVYVPWSLVKASARAMRSAGAHAAASLVESAISNM</sequence>
<dbReference type="EMBL" id="BNJQ01000001">
    <property type="protein sequence ID" value="GHP01638.1"/>
    <property type="molecule type" value="Genomic_DNA"/>
</dbReference>
<evidence type="ECO:0000313" key="2">
    <source>
        <dbReference type="Proteomes" id="UP000660262"/>
    </source>
</evidence>
<dbReference type="PANTHER" id="PTHR21286:SF0">
    <property type="entry name" value="NUCLEAR PORE COMPLEX PROTEIN NUP160"/>
    <property type="match status" value="1"/>
</dbReference>
<dbReference type="SUPFAM" id="SSF101898">
    <property type="entry name" value="NHL repeat"/>
    <property type="match status" value="1"/>
</dbReference>
<accession>A0A830H4U3</accession>
<dbReference type="PANTHER" id="PTHR21286">
    <property type="entry name" value="NUCLEAR PORE COMPLEX PROTEIN NUP160"/>
    <property type="match status" value="1"/>
</dbReference>
<name>A0A830H4U3_9CHLO</name>
<dbReference type="GO" id="GO:0005643">
    <property type="term" value="C:nuclear pore"/>
    <property type="evidence" value="ECO:0007669"/>
    <property type="project" value="TreeGrafter"/>
</dbReference>